<sequence>MTKIIKREIRNYLKRPWFWLGVLLVIFGTFQNLEPYLKIHYIAPEEKLETDLPKRSYKGDISEGYVPATKEQRRKMWDQEMKEIFLKEYQMNEEEAQAVIDEMEDMDIENACRYLEENYQFYGAIYTYEDTAWHLGTREEINEYLKEKTEDRPFSWYFSRKFADFAGLYTEFFAVVMLAALFYRDTRKNTYELLHTKPVSPAAYVTGKVLGGFLVCGLVLGLLNLIFWLACLLRTRGSGFEVRLTDFLLSTVLYILPNMLMMVCVYALISVLFKNPLPAAPLLILYMLYSNMGSRNAEGVFGFYGRPLAIMVRFPGRFFETSLPPMVVPNQMFLLAASLVIILICVRIWKRRRIS</sequence>
<feature type="transmembrane region" description="Helical" evidence="1">
    <location>
        <begin position="252"/>
        <end position="273"/>
    </location>
</feature>
<name>A0A9D1TGF4_9FIRM</name>
<comment type="caution">
    <text evidence="2">The sequence shown here is derived from an EMBL/GenBank/DDBJ whole genome shotgun (WGS) entry which is preliminary data.</text>
</comment>
<dbReference type="Pfam" id="PF12679">
    <property type="entry name" value="ABC2_membrane_2"/>
    <property type="match status" value="1"/>
</dbReference>
<dbReference type="Proteomes" id="UP000886814">
    <property type="component" value="Unassembled WGS sequence"/>
</dbReference>
<gene>
    <name evidence="2" type="ORF">H9747_12905</name>
</gene>
<reference evidence="2" key="2">
    <citation type="submission" date="2021-04" db="EMBL/GenBank/DDBJ databases">
        <authorList>
            <person name="Gilroy R."/>
        </authorList>
    </citation>
    <scope>NUCLEOTIDE SEQUENCE</scope>
    <source>
        <strain evidence="2">CHK195-9823</strain>
    </source>
</reference>
<evidence type="ECO:0000313" key="2">
    <source>
        <dbReference type="EMBL" id="HIV39869.1"/>
    </source>
</evidence>
<reference evidence="2" key="1">
    <citation type="journal article" date="2021" name="PeerJ">
        <title>Extensive microbial diversity within the chicken gut microbiome revealed by metagenomics and culture.</title>
        <authorList>
            <person name="Gilroy R."/>
            <person name="Ravi A."/>
            <person name="Getino M."/>
            <person name="Pursley I."/>
            <person name="Horton D.L."/>
            <person name="Alikhan N.F."/>
            <person name="Baker D."/>
            <person name="Gharbi K."/>
            <person name="Hall N."/>
            <person name="Watson M."/>
            <person name="Adriaenssens E.M."/>
            <person name="Foster-Nyarko E."/>
            <person name="Jarju S."/>
            <person name="Secka A."/>
            <person name="Antonio M."/>
            <person name="Oren A."/>
            <person name="Chaudhuri R.R."/>
            <person name="La Ragione R."/>
            <person name="Hildebrand F."/>
            <person name="Pallen M.J."/>
        </authorList>
    </citation>
    <scope>NUCLEOTIDE SEQUENCE</scope>
    <source>
        <strain evidence="2">CHK195-9823</strain>
    </source>
</reference>
<feature type="transmembrane region" description="Helical" evidence="1">
    <location>
        <begin position="203"/>
        <end position="231"/>
    </location>
</feature>
<dbReference type="PANTHER" id="PTHR43471">
    <property type="entry name" value="ABC TRANSPORTER PERMEASE"/>
    <property type="match status" value="1"/>
</dbReference>
<evidence type="ECO:0000313" key="3">
    <source>
        <dbReference type="Proteomes" id="UP000886814"/>
    </source>
</evidence>
<feature type="transmembrane region" description="Helical" evidence="1">
    <location>
        <begin position="332"/>
        <end position="349"/>
    </location>
</feature>
<dbReference type="AlphaFoldDB" id="A0A9D1TGF4"/>
<proteinExistence type="predicted"/>
<keyword evidence="1" id="KW-0472">Membrane</keyword>
<dbReference type="EMBL" id="DXIQ01000090">
    <property type="protein sequence ID" value="HIV39869.1"/>
    <property type="molecule type" value="Genomic_DNA"/>
</dbReference>
<feature type="transmembrane region" description="Helical" evidence="1">
    <location>
        <begin position="162"/>
        <end position="183"/>
    </location>
</feature>
<organism evidence="2 3">
    <name type="scientific">Candidatus Blautia stercorigallinarum</name>
    <dbReference type="NCBI Taxonomy" id="2838501"/>
    <lineage>
        <taxon>Bacteria</taxon>
        <taxon>Bacillati</taxon>
        <taxon>Bacillota</taxon>
        <taxon>Clostridia</taxon>
        <taxon>Lachnospirales</taxon>
        <taxon>Lachnospiraceae</taxon>
        <taxon>Blautia</taxon>
    </lineage>
</organism>
<keyword evidence="1" id="KW-0812">Transmembrane</keyword>
<keyword evidence="1" id="KW-1133">Transmembrane helix</keyword>
<dbReference type="GO" id="GO:0005886">
    <property type="term" value="C:plasma membrane"/>
    <property type="evidence" value="ECO:0007669"/>
    <property type="project" value="UniProtKB-SubCell"/>
</dbReference>
<dbReference type="GO" id="GO:0140359">
    <property type="term" value="F:ABC-type transporter activity"/>
    <property type="evidence" value="ECO:0007669"/>
    <property type="project" value="InterPro"/>
</dbReference>
<accession>A0A9D1TGF4</accession>
<evidence type="ECO:0000256" key="1">
    <source>
        <dbReference type="SAM" id="Phobius"/>
    </source>
</evidence>
<protein>
    <submittedName>
        <fullName evidence="2">ABC transporter permease</fullName>
    </submittedName>
</protein>